<dbReference type="AlphaFoldDB" id="B0D2B7"/>
<name>B0D2B7_LACBS</name>
<dbReference type="GeneID" id="6074141"/>
<proteinExistence type="predicted"/>
<dbReference type="RefSeq" id="XP_001885072.1">
    <property type="nucleotide sequence ID" value="XM_001885037.1"/>
</dbReference>
<feature type="region of interest" description="Disordered" evidence="1">
    <location>
        <begin position="1"/>
        <end position="67"/>
    </location>
</feature>
<feature type="compositionally biased region" description="Low complexity" evidence="1">
    <location>
        <begin position="30"/>
        <end position="50"/>
    </location>
</feature>
<dbReference type="EMBL" id="DS547096">
    <property type="protein sequence ID" value="EDR10716.1"/>
    <property type="molecule type" value="Genomic_DNA"/>
</dbReference>
<protein>
    <submittedName>
        <fullName evidence="3">Predicted protein</fullName>
    </submittedName>
</protein>
<evidence type="ECO:0000313" key="3">
    <source>
        <dbReference type="EMBL" id="EDR10716.1"/>
    </source>
</evidence>
<evidence type="ECO:0000313" key="4">
    <source>
        <dbReference type="Proteomes" id="UP000001194"/>
    </source>
</evidence>
<gene>
    <name evidence="2" type="ORF">LACBIDRAFT_304833</name>
    <name evidence="3" type="ORF">LACBIDRAFT_315410</name>
</gene>
<dbReference type="GeneID" id="6080794"/>
<dbReference type="KEGG" id="lbc:LACBIDRAFT_304833"/>
<dbReference type="EMBL" id="DS547119">
    <property type="protein sequence ID" value="EDR04181.1"/>
    <property type="molecule type" value="Genomic_DNA"/>
</dbReference>
<feature type="compositionally biased region" description="Basic residues" evidence="1">
    <location>
        <begin position="57"/>
        <end position="67"/>
    </location>
</feature>
<sequence length="116" mass="12563">MPQPTPDAIFGAHPNLPSPSVSQATHSPHSSPAVPLPSSRLAPALPALLLQSEQHPKLPHHTTTHHPRLTLKPLHVALLPPDSCALPRMLRRALEDLVSLGKWKARFSSESSFLPP</sequence>
<evidence type="ECO:0000313" key="2">
    <source>
        <dbReference type="EMBL" id="EDR04181.1"/>
    </source>
</evidence>
<reference evidence="3 4" key="1">
    <citation type="journal article" date="2008" name="Nature">
        <title>The genome of Laccaria bicolor provides insights into mycorrhizal symbiosis.</title>
        <authorList>
            <person name="Martin F."/>
            <person name="Aerts A."/>
            <person name="Ahren D."/>
            <person name="Brun A."/>
            <person name="Danchin E.G.J."/>
            <person name="Duchaussoy F."/>
            <person name="Gibon J."/>
            <person name="Kohler A."/>
            <person name="Lindquist E."/>
            <person name="Pereda V."/>
            <person name="Salamov A."/>
            <person name="Shapiro H.J."/>
            <person name="Wuyts J."/>
            <person name="Blaudez D."/>
            <person name="Buee M."/>
            <person name="Brokstein P."/>
            <person name="Canbaeck B."/>
            <person name="Cohen D."/>
            <person name="Courty P.E."/>
            <person name="Coutinho P.M."/>
            <person name="Delaruelle C."/>
            <person name="Detter J.C."/>
            <person name="Deveau A."/>
            <person name="DiFazio S."/>
            <person name="Duplessis S."/>
            <person name="Fraissinet-Tachet L."/>
            <person name="Lucic E."/>
            <person name="Frey-Klett P."/>
            <person name="Fourrey C."/>
            <person name="Feussner I."/>
            <person name="Gay G."/>
            <person name="Grimwood J."/>
            <person name="Hoegger P.J."/>
            <person name="Jain P."/>
            <person name="Kilaru S."/>
            <person name="Labbe J."/>
            <person name="Lin Y.C."/>
            <person name="Legue V."/>
            <person name="Le Tacon F."/>
            <person name="Marmeisse R."/>
            <person name="Melayah D."/>
            <person name="Montanini B."/>
            <person name="Muratet M."/>
            <person name="Nehls U."/>
            <person name="Niculita-Hirzel H."/>
            <person name="Oudot-Le Secq M.P."/>
            <person name="Peter M."/>
            <person name="Quesneville H."/>
            <person name="Rajashekar B."/>
            <person name="Reich M."/>
            <person name="Rouhier N."/>
            <person name="Schmutz J."/>
            <person name="Yin T."/>
            <person name="Chalot M."/>
            <person name="Henrissat B."/>
            <person name="Kuees U."/>
            <person name="Lucas S."/>
            <person name="Van de Peer Y."/>
            <person name="Podila G.K."/>
            <person name="Polle A."/>
            <person name="Pukkila P.J."/>
            <person name="Richardson P.M."/>
            <person name="Rouze P."/>
            <person name="Sanders I.R."/>
            <person name="Stajich J.E."/>
            <person name="Tunlid A."/>
            <person name="Tuskan G."/>
            <person name="Grigoriev I.V."/>
        </authorList>
    </citation>
    <scope>NUCLEOTIDE SEQUENCE [LARGE SCALE GENOMIC DNA]</scope>
    <source>
        <strain evidence="4">S238N-H82 / ATCC MYA-4686</strain>
    </source>
</reference>
<dbReference type="Proteomes" id="UP000001194">
    <property type="component" value="Unassembled WGS sequence"/>
</dbReference>
<dbReference type="RefSeq" id="XP_001878017.1">
    <property type="nucleotide sequence ID" value="XM_001877982.1"/>
</dbReference>
<evidence type="ECO:0000256" key="1">
    <source>
        <dbReference type="SAM" id="MobiDB-lite"/>
    </source>
</evidence>
<dbReference type="InParanoid" id="B0D2B7"/>
<dbReference type="KEGG" id="lbc:LACBIDRAFT_315410"/>
<organism evidence="4">
    <name type="scientific">Laccaria bicolor (strain S238N-H82 / ATCC MYA-4686)</name>
    <name type="common">Bicoloured deceiver</name>
    <name type="synonym">Laccaria laccata var. bicolor</name>
    <dbReference type="NCBI Taxonomy" id="486041"/>
    <lineage>
        <taxon>Eukaryota</taxon>
        <taxon>Fungi</taxon>
        <taxon>Dikarya</taxon>
        <taxon>Basidiomycota</taxon>
        <taxon>Agaricomycotina</taxon>
        <taxon>Agaricomycetes</taxon>
        <taxon>Agaricomycetidae</taxon>
        <taxon>Agaricales</taxon>
        <taxon>Agaricineae</taxon>
        <taxon>Hydnangiaceae</taxon>
        <taxon>Laccaria</taxon>
    </lineage>
</organism>
<feature type="compositionally biased region" description="Polar residues" evidence="1">
    <location>
        <begin position="18"/>
        <end position="29"/>
    </location>
</feature>
<accession>B0D2B7</accession>
<dbReference type="HOGENOM" id="CLU_125077_0_0_1"/>
<keyword evidence="4" id="KW-1185">Reference proteome</keyword>